<proteinExistence type="predicted"/>
<organism evidence="1">
    <name type="scientific">marine sediment metagenome</name>
    <dbReference type="NCBI Taxonomy" id="412755"/>
    <lineage>
        <taxon>unclassified sequences</taxon>
        <taxon>metagenomes</taxon>
        <taxon>ecological metagenomes</taxon>
    </lineage>
</organism>
<protein>
    <recommendedName>
        <fullName evidence="2">Condensin complex subunit 1 C-terminal domain-containing protein</fullName>
    </recommendedName>
</protein>
<dbReference type="AlphaFoldDB" id="X1EM74"/>
<sequence length="149" mass="17011">LYAEFGFQDKDTIKAYPKLVKLLDDKDIDVIKGTISALAEIAPMYYEEHGNAKNEQMIKKMALYLRSEDEDLREITIIALASLDELALPAVPEIIRVLDIELDGLKRMKKEDRYEHLVKKIFYFTTLRDIGAGSYSAIPVLKKFLALEG</sequence>
<dbReference type="Gene3D" id="1.25.10.10">
    <property type="entry name" value="Leucine-rich Repeat Variant"/>
    <property type="match status" value="1"/>
</dbReference>
<gene>
    <name evidence="1" type="ORF">S01H4_62889</name>
</gene>
<dbReference type="InterPro" id="IPR011989">
    <property type="entry name" value="ARM-like"/>
</dbReference>
<evidence type="ECO:0000313" key="1">
    <source>
        <dbReference type="EMBL" id="GAH09758.1"/>
    </source>
</evidence>
<feature type="non-terminal residue" evidence="1">
    <location>
        <position position="149"/>
    </location>
</feature>
<comment type="caution">
    <text evidence="1">The sequence shown here is derived from an EMBL/GenBank/DDBJ whole genome shotgun (WGS) entry which is preliminary data.</text>
</comment>
<accession>X1EM74</accession>
<dbReference type="SUPFAM" id="SSF48371">
    <property type="entry name" value="ARM repeat"/>
    <property type="match status" value="1"/>
</dbReference>
<dbReference type="InterPro" id="IPR016024">
    <property type="entry name" value="ARM-type_fold"/>
</dbReference>
<reference evidence="1" key="1">
    <citation type="journal article" date="2014" name="Front. Microbiol.">
        <title>High frequency of phylogenetically diverse reductive dehalogenase-homologous genes in deep subseafloor sedimentary metagenomes.</title>
        <authorList>
            <person name="Kawai M."/>
            <person name="Futagami T."/>
            <person name="Toyoda A."/>
            <person name="Takaki Y."/>
            <person name="Nishi S."/>
            <person name="Hori S."/>
            <person name="Arai W."/>
            <person name="Tsubouchi T."/>
            <person name="Morono Y."/>
            <person name="Uchiyama I."/>
            <person name="Ito T."/>
            <person name="Fujiyama A."/>
            <person name="Inagaki F."/>
            <person name="Takami H."/>
        </authorList>
    </citation>
    <scope>NUCLEOTIDE SEQUENCE</scope>
    <source>
        <strain evidence="1">Expedition CK06-06</strain>
    </source>
</reference>
<evidence type="ECO:0008006" key="2">
    <source>
        <dbReference type="Google" id="ProtNLM"/>
    </source>
</evidence>
<name>X1EM74_9ZZZZ</name>
<feature type="non-terminal residue" evidence="1">
    <location>
        <position position="1"/>
    </location>
</feature>
<dbReference type="EMBL" id="BART01037659">
    <property type="protein sequence ID" value="GAH09758.1"/>
    <property type="molecule type" value="Genomic_DNA"/>
</dbReference>